<evidence type="ECO:0000256" key="10">
    <source>
        <dbReference type="ARBA" id="ARBA00022801"/>
    </source>
</evidence>
<name>A0A4P9YWI1_9FUNG</name>
<keyword evidence="12" id="KW-0325">Glycoprotein</keyword>
<dbReference type="GO" id="GO:0042973">
    <property type="term" value="F:glucan endo-1,3-beta-D-glucosidase activity"/>
    <property type="evidence" value="ECO:0007669"/>
    <property type="project" value="UniProtKB-EC"/>
</dbReference>
<evidence type="ECO:0000256" key="13">
    <source>
        <dbReference type="ARBA" id="ARBA00023277"/>
    </source>
</evidence>
<dbReference type="Pfam" id="PF00332">
    <property type="entry name" value="Glyco_hydro_17"/>
    <property type="match status" value="1"/>
</dbReference>
<evidence type="ECO:0000256" key="19">
    <source>
        <dbReference type="RuleBase" id="RU004335"/>
    </source>
</evidence>
<dbReference type="AlphaFoldDB" id="A0A4P9YWI1"/>
<dbReference type="GO" id="GO:0000272">
    <property type="term" value="P:polysaccharide catabolic process"/>
    <property type="evidence" value="ECO:0007669"/>
    <property type="project" value="UniProtKB-KW"/>
</dbReference>
<dbReference type="GO" id="GO:0005886">
    <property type="term" value="C:plasma membrane"/>
    <property type="evidence" value="ECO:0007669"/>
    <property type="project" value="UniProtKB-SubCell"/>
</dbReference>
<comment type="catalytic activity">
    <reaction evidence="1">
        <text>Hydrolysis of (1-&gt;3)-beta-D-glucosidic linkages in (1-&gt;3)-beta-D-glucans.</text>
        <dbReference type="EC" id="3.2.1.39"/>
    </reaction>
</comment>
<evidence type="ECO:0000256" key="5">
    <source>
        <dbReference type="ARBA" id="ARBA00012780"/>
    </source>
</evidence>
<keyword evidence="14" id="KW-0961">Cell wall biogenesis/degradation</keyword>
<evidence type="ECO:0000256" key="9">
    <source>
        <dbReference type="ARBA" id="ARBA00022729"/>
    </source>
</evidence>
<evidence type="ECO:0000313" key="21">
    <source>
        <dbReference type="Proteomes" id="UP000278143"/>
    </source>
</evidence>
<dbReference type="InterPro" id="IPR000490">
    <property type="entry name" value="Glyco_hydro_17"/>
</dbReference>
<reference evidence="21" key="1">
    <citation type="journal article" date="2018" name="Nat. Microbiol.">
        <title>Leveraging single-cell genomics to expand the fungal tree of life.</title>
        <authorList>
            <person name="Ahrendt S.R."/>
            <person name="Quandt C.A."/>
            <person name="Ciobanu D."/>
            <person name="Clum A."/>
            <person name="Salamov A."/>
            <person name="Andreopoulos B."/>
            <person name="Cheng J.F."/>
            <person name="Woyke T."/>
            <person name="Pelin A."/>
            <person name="Henrissat B."/>
            <person name="Reynolds N.K."/>
            <person name="Benny G.L."/>
            <person name="Smith M.E."/>
            <person name="James T.Y."/>
            <person name="Grigoriev I.V."/>
        </authorList>
    </citation>
    <scope>NUCLEOTIDE SEQUENCE [LARGE SCALE GENOMIC DNA]</scope>
    <source>
        <strain evidence="21">Benny S71-1</strain>
    </source>
</reference>
<dbReference type="Gene3D" id="3.20.20.80">
    <property type="entry name" value="Glycosidases"/>
    <property type="match status" value="2"/>
</dbReference>
<dbReference type="OrthoDB" id="77201at2759"/>
<organism evidence="20 21">
    <name type="scientific">Syncephalis pseudoplumigaleata</name>
    <dbReference type="NCBI Taxonomy" id="1712513"/>
    <lineage>
        <taxon>Eukaryota</taxon>
        <taxon>Fungi</taxon>
        <taxon>Fungi incertae sedis</taxon>
        <taxon>Zoopagomycota</taxon>
        <taxon>Zoopagomycotina</taxon>
        <taxon>Zoopagomycetes</taxon>
        <taxon>Zoopagales</taxon>
        <taxon>Piptocephalidaceae</taxon>
        <taxon>Syncephalis</taxon>
    </lineage>
</organism>
<dbReference type="GO" id="GO:0005576">
    <property type="term" value="C:extracellular region"/>
    <property type="evidence" value="ECO:0007669"/>
    <property type="project" value="TreeGrafter"/>
</dbReference>
<dbReference type="Proteomes" id="UP000278143">
    <property type="component" value="Unassembled WGS sequence"/>
</dbReference>
<dbReference type="InterPro" id="IPR050732">
    <property type="entry name" value="Beta-glucan_modifiers"/>
</dbReference>
<dbReference type="EC" id="3.2.1.39" evidence="5"/>
<keyword evidence="11" id="KW-0472">Membrane</keyword>
<dbReference type="InterPro" id="IPR017853">
    <property type="entry name" value="GH"/>
</dbReference>
<dbReference type="PANTHER" id="PTHR16631">
    <property type="entry name" value="GLUCAN 1,3-BETA-GLUCOSIDASE"/>
    <property type="match status" value="1"/>
</dbReference>
<dbReference type="GO" id="GO:0071555">
    <property type="term" value="P:cell wall organization"/>
    <property type="evidence" value="ECO:0007669"/>
    <property type="project" value="UniProtKB-KW"/>
</dbReference>
<evidence type="ECO:0000256" key="18">
    <source>
        <dbReference type="ARBA" id="ARBA00043078"/>
    </source>
</evidence>
<keyword evidence="13" id="KW-0119">Carbohydrate metabolism</keyword>
<evidence type="ECO:0000256" key="17">
    <source>
        <dbReference type="ARBA" id="ARBA00042373"/>
    </source>
</evidence>
<evidence type="ECO:0000256" key="3">
    <source>
        <dbReference type="ARBA" id="ARBA00004401"/>
    </source>
</evidence>
<comment type="similarity">
    <text evidence="4 19">Belongs to the glycosyl hydrolase 17 family.</text>
</comment>
<keyword evidence="9" id="KW-0732">Signal</keyword>
<keyword evidence="21" id="KW-1185">Reference proteome</keyword>
<evidence type="ECO:0000256" key="14">
    <source>
        <dbReference type="ARBA" id="ARBA00023316"/>
    </source>
</evidence>
<keyword evidence="8" id="KW-0964">Secreted</keyword>
<evidence type="ECO:0000256" key="12">
    <source>
        <dbReference type="ARBA" id="ARBA00023180"/>
    </source>
</evidence>
<keyword evidence="15" id="KW-0624">Polysaccharide degradation</keyword>
<evidence type="ECO:0000256" key="7">
    <source>
        <dbReference type="ARBA" id="ARBA00022512"/>
    </source>
</evidence>
<sequence length="288" mass="32404">TIVPSPDLVKSFYGITYTPLNAQYPECGGSLGDVIEDIKVLSQLTTRLRLYGMDCDQASHTLEAIKQLKVDMKIVVTIWVDENPVTYKRQYDLFWKLLKDYNTDNILGVSVGNEAIFRKESNATDLGARMSDVRSQLKARGFATMPVFTTDLGDNFKADLISESDEAWANVHPFFAGINVSEGATWTWDFYERFIGKPARSAGKKGIISETGWPTKGEAKQNAIPSRDGLQRFLDDFVCQTNAKGIPYYFFEAFDAPWKVAKFTELEGNWGILTKDRKPKAKFPKCSS</sequence>
<dbReference type="GO" id="GO:0009277">
    <property type="term" value="C:fungal-type cell wall"/>
    <property type="evidence" value="ECO:0007669"/>
    <property type="project" value="TreeGrafter"/>
</dbReference>
<proteinExistence type="inferred from homology"/>
<evidence type="ECO:0000256" key="6">
    <source>
        <dbReference type="ARBA" id="ARBA00022475"/>
    </source>
</evidence>
<evidence type="ECO:0000256" key="8">
    <source>
        <dbReference type="ARBA" id="ARBA00022525"/>
    </source>
</evidence>
<dbReference type="GO" id="GO:0009986">
    <property type="term" value="C:cell surface"/>
    <property type="evidence" value="ECO:0007669"/>
    <property type="project" value="TreeGrafter"/>
</dbReference>
<comment type="subcellular location">
    <subcellularLocation>
        <location evidence="3">Cell membrane</location>
        <topology evidence="3">Single-pass type II membrane protein</topology>
    </subcellularLocation>
    <subcellularLocation>
        <location evidence="2">Secreted</location>
        <location evidence="2">Cell wall</location>
    </subcellularLocation>
</comment>
<gene>
    <name evidence="20" type="ORF">SYNPS1DRAFT_9157</name>
</gene>
<dbReference type="SUPFAM" id="SSF51445">
    <property type="entry name" value="(Trans)glycosidases"/>
    <property type="match status" value="1"/>
</dbReference>
<evidence type="ECO:0000256" key="15">
    <source>
        <dbReference type="ARBA" id="ARBA00023326"/>
    </source>
</evidence>
<keyword evidence="6" id="KW-1003">Cell membrane</keyword>
<dbReference type="PANTHER" id="PTHR16631:SF17">
    <property type="entry name" value="GLUCAN ENDO-1,3-BETA-GLUCOSIDASE BTGC"/>
    <property type="match status" value="1"/>
</dbReference>
<comment type="function">
    <text evidence="16">Glucanases play a role in cell expansion during growth, in cell-cell fusion during mating, and in spore release during sporulation. This enzyme may be involved in beta-glucan degradation. Active on laminarin and lichenan.</text>
</comment>
<accession>A0A4P9YWI1</accession>
<evidence type="ECO:0000256" key="1">
    <source>
        <dbReference type="ARBA" id="ARBA00000382"/>
    </source>
</evidence>
<evidence type="ECO:0000256" key="16">
    <source>
        <dbReference type="ARBA" id="ARBA00037649"/>
    </source>
</evidence>
<evidence type="ECO:0000256" key="4">
    <source>
        <dbReference type="ARBA" id="ARBA00008773"/>
    </source>
</evidence>
<evidence type="ECO:0000256" key="2">
    <source>
        <dbReference type="ARBA" id="ARBA00004191"/>
    </source>
</evidence>
<dbReference type="EMBL" id="KZ990643">
    <property type="protein sequence ID" value="RKP23842.1"/>
    <property type="molecule type" value="Genomic_DNA"/>
</dbReference>
<feature type="non-terminal residue" evidence="20">
    <location>
        <position position="1"/>
    </location>
</feature>
<feature type="non-terminal residue" evidence="20">
    <location>
        <position position="288"/>
    </location>
</feature>
<protein>
    <recommendedName>
        <fullName evidence="5">glucan endo-1,3-beta-D-glucosidase</fullName>
        <ecNumber evidence="5">3.2.1.39</ecNumber>
    </recommendedName>
    <alternativeName>
        <fullName evidence="18">Endo-1,3-beta-glucanase btgC</fullName>
    </alternativeName>
    <alternativeName>
        <fullName evidence="17">Laminarinase btgC</fullName>
    </alternativeName>
</protein>
<keyword evidence="10 20" id="KW-0378">Hydrolase</keyword>
<evidence type="ECO:0000313" key="20">
    <source>
        <dbReference type="EMBL" id="RKP23842.1"/>
    </source>
</evidence>
<evidence type="ECO:0000256" key="11">
    <source>
        <dbReference type="ARBA" id="ARBA00023136"/>
    </source>
</evidence>
<keyword evidence="7" id="KW-0134">Cell wall</keyword>